<dbReference type="SUPFAM" id="SSF47576">
    <property type="entry name" value="Calponin-homology domain, CH-domain"/>
    <property type="match status" value="1"/>
</dbReference>
<dbReference type="PROSITE" id="PS00019">
    <property type="entry name" value="ACTININ_1"/>
    <property type="match status" value="1"/>
</dbReference>
<keyword evidence="2" id="KW-1185">Reference proteome</keyword>
<accession>A0A4Z2DUS4</accession>
<dbReference type="OrthoDB" id="6232352at2759"/>
<protein>
    <submittedName>
        <fullName evidence="1">EH domain-binding protein 1-like protein</fullName>
    </submittedName>
</protein>
<proteinExistence type="predicted"/>
<dbReference type="InterPro" id="IPR036872">
    <property type="entry name" value="CH_dom_sf"/>
</dbReference>
<gene>
    <name evidence="1" type="ORF">EWB00_004160</name>
</gene>
<evidence type="ECO:0000313" key="1">
    <source>
        <dbReference type="EMBL" id="TNN20303.1"/>
    </source>
</evidence>
<sequence>MLDIHQKRMYPSEYNTEDIRCLQTQVRVFKRWVNVLLKQANAKEINDVLEIFTDHENLYNLCKYLASQKVTCSKQTFADHIPHLERAIAILEKLYGSCQYVYSTSYRLIDCTFCHIFRIHVESYKCAFVVQIDIHNIAFVFVFVSLCIPTHALLDYLQNAIRNSTINMDR</sequence>
<dbReference type="EMBL" id="SKCS01000028">
    <property type="protein sequence ID" value="TNN20303.1"/>
    <property type="molecule type" value="Genomic_DNA"/>
</dbReference>
<dbReference type="AlphaFoldDB" id="A0A4Z2DUS4"/>
<comment type="caution">
    <text evidence="1">The sequence shown here is derived from an EMBL/GenBank/DDBJ whole genome shotgun (WGS) entry which is preliminary data.</text>
</comment>
<dbReference type="InterPro" id="IPR001589">
    <property type="entry name" value="Actinin_actin-bd_CS"/>
</dbReference>
<dbReference type="Proteomes" id="UP000311919">
    <property type="component" value="Unassembled WGS sequence"/>
</dbReference>
<evidence type="ECO:0000313" key="2">
    <source>
        <dbReference type="Proteomes" id="UP000311919"/>
    </source>
</evidence>
<reference evidence="1 2" key="1">
    <citation type="submission" date="2019-03" db="EMBL/GenBank/DDBJ databases">
        <title>An improved genome assembly of the fluke Schistosoma japonicum.</title>
        <authorList>
            <person name="Hu W."/>
            <person name="Luo F."/>
            <person name="Yin M."/>
            <person name="Mo X."/>
            <person name="Sun C."/>
            <person name="Wu Q."/>
            <person name="Zhu B."/>
            <person name="Xiang M."/>
            <person name="Wang J."/>
            <person name="Wang Y."/>
            <person name="Zhang T."/>
            <person name="Xu B."/>
            <person name="Zheng H."/>
            <person name="Feng Z."/>
        </authorList>
    </citation>
    <scope>NUCLEOTIDE SEQUENCE [LARGE SCALE GENOMIC DNA]</scope>
    <source>
        <strain evidence="1">HuSjv2</strain>
        <tissue evidence="1">Worms</tissue>
    </source>
</reference>
<organism evidence="1 2">
    <name type="scientific">Schistosoma japonicum</name>
    <name type="common">Blood fluke</name>
    <dbReference type="NCBI Taxonomy" id="6182"/>
    <lineage>
        <taxon>Eukaryota</taxon>
        <taxon>Metazoa</taxon>
        <taxon>Spiralia</taxon>
        <taxon>Lophotrochozoa</taxon>
        <taxon>Platyhelminthes</taxon>
        <taxon>Trematoda</taxon>
        <taxon>Digenea</taxon>
        <taxon>Strigeidida</taxon>
        <taxon>Schistosomatoidea</taxon>
        <taxon>Schistosomatidae</taxon>
        <taxon>Schistosoma</taxon>
    </lineage>
</organism>
<name>A0A4Z2DUS4_SCHJA</name>